<evidence type="ECO:0000313" key="2">
    <source>
        <dbReference type="EMBL" id="KAJ8505478.1"/>
    </source>
</evidence>
<organism evidence="2 3">
    <name type="scientific">Ensete ventricosum</name>
    <name type="common">Abyssinian banana</name>
    <name type="synonym">Musa ensete</name>
    <dbReference type="NCBI Taxonomy" id="4639"/>
    <lineage>
        <taxon>Eukaryota</taxon>
        <taxon>Viridiplantae</taxon>
        <taxon>Streptophyta</taxon>
        <taxon>Embryophyta</taxon>
        <taxon>Tracheophyta</taxon>
        <taxon>Spermatophyta</taxon>
        <taxon>Magnoliopsida</taxon>
        <taxon>Liliopsida</taxon>
        <taxon>Zingiberales</taxon>
        <taxon>Musaceae</taxon>
        <taxon>Ensete</taxon>
    </lineage>
</organism>
<dbReference type="AlphaFoldDB" id="A0AAV8RPJ2"/>
<gene>
    <name evidence="2" type="ORF">OPV22_006364</name>
</gene>
<evidence type="ECO:0000256" key="1">
    <source>
        <dbReference type="SAM" id="SignalP"/>
    </source>
</evidence>
<accession>A0AAV8RPJ2</accession>
<feature type="signal peptide" evidence="1">
    <location>
        <begin position="1"/>
        <end position="23"/>
    </location>
</feature>
<evidence type="ECO:0008006" key="4">
    <source>
        <dbReference type="Google" id="ProtNLM"/>
    </source>
</evidence>
<evidence type="ECO:0000313" key="3">
    <source>
        <dbReference type="Proteomes" id="UP001222027"/>
    </source>
</evidence>
<dbReference type="Proteomes" id="UP001222027">
    <property type="component" value="Unassembled WGS sequence"/>
</dbReference>
<keyword evidence="1" id="KW-0732">Signal</keyword>
<keyword evidence="3" id="KW-1185">Reference proteome</keyword>
<feature type="chain" id="PRO_5044001124" description="Knottin scorpion toxin-like domain-containing protein" evidence="1">
    <location>
        <begin position="24"/>
        <end position="95"/>
    </location>
</feature>
<dbReference type="EMBL" id="JAQQAF010000002">
    <property type="protein sequence ID" value="KAJ8505478.1"/>
    <property type="molecule type" value="Genomic_DNA"/>
</dbReference>
<comment type="caution">
    <text evidence="2">The sequence shown here is derived from an EMBL/GenBank/DDBJ whole genome shotgun (WGS) entry which is preliminary data.</text>
</comment>
<protein>
    <recommendedName>
        <fullName evidence="4">Knottin scorpion toxin-like domain-containing protein</fullName>
    </recommendedName>
</protein>
<name>A0AAV8RPJ2_ENSVE</name>
<sequence length="95" mass="10544">MAVLIQKLAAILLLLMVVISGEADAVASDLMKDMEPDTKFLWCRHMCDDMMGICVYEKCMAIPIGQGHGRCHMLCEESHLKCNQVCMEMPSAPTP</sequence>
<reference evidence="2 3" key="1">
    <citation type="submission" date="2022-12" db="EMBL/GenBank/DDBJ databases">
        <title>Chromosome-scale assembly of the Ensete ventricosum genome.</title>
        <authorList>
            <person name="Dussert Y."/>
            <person name="Stocks J."/>
            <person name="Wendawek A."/>
            <person name="Woldeyes F."/>
            <person name="Nichols R.A."/>
            <person name="Borrell J.S."/>
        </authorList>
    </citation>
    <scope>NUCLEOTIDE SEQUENCE [LARGE SCALE GENOMIC DNA]</scope>
    <source>
        <strain evidence="3">cv. Maze</strain>
        <tissue evidence="2">Seeds</tissue>
    </source>
</reference>
<proteinExistence type="predicted"/>